<name>A0ABW4QT63_9BACT</name>
<dbReference type="Gene3D" id="1.10.8.260">
    <property type="entry name" value="HI0933 insert domain-like"/>
    <property type="match status" value="1"/>
</dbReference>
<evidence type="ECO:0000259" key="5">
    <source>
        <dbReference type="Pfam" id="PF22780"/>
    </source>
</evidence>
<dbReference type="Gene3D" id="3.50.50.60">
    <property type="entry name" value="FAD/NAD(P)-binding domain"/>
    <property type="match status" value="1"/>
</dbReference>
<evidence type="ECO:0000256" key="3">
    <source>
        <dbReference type="ARBA" id="ARBA00022827"/>
    </source>
</evidence>
<evidence type="ECO:0000313" key="7">
    <source>
        <dbReference type="Proteomes" id="UP001597197"/>
    </source>
</evidence>
<dbReference type="NCBIfam" id="TIGR03862">
    <property type="entry name" value="flavo_PP4765"/>
    <property type="match status" value="1"/>
</dbReference>
<dbReference type="InterPro" id="IPR055178">
    <property type="entry name" value="RsdA/BaiN/AoA(So)-like_dom"/>
</dbReference>
<feature type="domain" description="RsdA/BaiN/AoA(So)-like Rossmann fold-like" evidence="4">
    <location>
        <begin position="12"/>
        <end position="398"/>
    </location>
</feature>
<dbReference type="InterPro" id="IPR036188">
    <property type="entry name" value="FAD/NAD-bd_sf"/>
</dbReference>
<dbReference type="Proteomes" id="UP001597197">
    <property type="component" value="Unassembled WGS sequence"/>
</dbReference>
<dbReference type="PRINTS" id="PR00419">
    <property type="entry name" value="ADXRDTASE"/>
</dbReference>
<evidence type="ECO:0000313" key="6">
    <source>
        <dbReference type="EMBL" id="MFD1872230.1"/>
    </source>
</evidence>
<dbReference type="Pfam" id="PF03486">
    <property type="entry name" value="HI0933_like"/>
    <property type="match status" value="1"/>
</dbReference>
<evidence type="ECO:0000259" key="4">
    <source>
        <dbReference type="Pfam" id="PF03486"/>
    </source>
</evidence>
<dbReference type="Pfam" id="PF22780">
    <property type="entry name" value="HI0933_like_1st"/>
    <property type="match status" value="1"/>
</dbReference>
<dbReference type="InterPro" id="IPR022460">
    <property type="entry name" value="Flavoprotein_PP4765"/>
</dbReference>
<keyword evidence="3" id="KW-0274">FAD</keyword>
<keyword evidence="7" id="KW-1185">Reference proteome</keyword>
<dbReference type="InterPro" id="IPR023166">
    <property type="entry name" value="BaiN-like_dom_sf"/>
</dbReference>
<reference evidence="7" key="1">
    <citation type="journal article" date="2019" name="Int. J. Syst. Evol. Microbiol.">
        <title>The Global Catalogue of Microorganisms (GCM) 10K type strain sequencing project: providing services to taxonomists for standard genome sequencing and annotation.</title>
        <authorList>
            <consortium name="The Broad Institute Genomics Platform"/>
            <consortium name="The Broad Institute Genome Sequencing Center for Infectious Disease"/>
            <person name="Wu L."/>
            <person name="Ma J."/>
        </authorList>
    </citation>
    <scope>NUCLEOTIDE SEQUENCE [LARGE SCALE GENOMIC DNA]</scope>
    <source>
        <strain evidence="7">CGMCC 1.15795</strain>
    </source>
</reference>
<organism evidence="6 7">
    <name type="scientific">Hymenobacter bucti</name>
    <dbReference type="NCBI Taxonomy" id="1844114"/>
    <lineage>
        <taxon>Bacteria</taxon>
        <taxon>Pseudomonadati</taxon>
        <taxon>Bacteroidota</taxon>
        <taxon>Cytophagia</taxon>
        <taxon>Cytophagales</taxon>
        <taxon>Hymenobacteraceae</taxon>
        <taxon>Hymenobacter</taxon>
    </lineage>
</organism>
<accession>A0ABW4QT63</accession>
<dbReference type="InterPro" id="IPR057661">
    <property type="entry name" value="RsdA/BaiN/AoA(So)_Rossmann"/>
</dbReference>
<gene>
    <name evidence="6" type="ORF">ACFSDX_07315</name>
</gene>
<feature type="domain" description="RsdA/BaiN/AoA(So)-like insert" evidence="5">
    <location>
        <begin position="202"/>
        <end position="301"/>
    </location>
</feature>
<dbReference type="PANTHER" id="PTHR42887">
    <property type="entry name" value="OS12G0638800 PROTEIN"/>
    <property type="match status" value="1"/>
</dbReference>
<dbReference type="EMBL" id="JBHUFD010000002">
    <property type="protein sequence ID" value="MFD1872230.1"/>
    <property type="molecule type" value="Genomic_DNA"/>
</dbReference>
<evidence type="ECO:0000256" key="1">
    <source>
        <dbReference type="ARBA" id="ARBA00001974"/>
    </source>
</evidence>
<protein>
    <submittedName>
        <fullName evidence="6">NAD(P)/FAD-dependent oxidoreductase</fullName>
    </submittedName>
</protein>
<dbReference type="SUPFAM" id="SSF51905">
    <property type="entry name" value="FAD/NAD(P)-binding domain"/>
    <property type="match status" value="1"/>
</dbReference>
<comment type="cofactor">
    <cofactor evidence="1">
        <name>FAD</name>
        <dbReference type="ChEBI" id="CHEBI:57692"/>
    </cofactor>
</comment>
<dbReference type="NCBIfam" id="TIGR00275">
    <property type="entry name" value="aminoacetone oxidase family FAD-binding enzyme"/>
    <property type="match status" value="1"/>
</dbReference>
<dbReference type="SUPFAM" id="SSF160996">
    <property type="entry name" value="HI0933 insert domain-like"/>
    <property type="match status" value="1"/>
</dbReference>
<dbReference type="PANTHER" id="PTHR42887:SF1">
    <property type="entry name" value="BLR3961 PROTEIN"/>
    <property type="match status" value="1"/>
</dbReference>
<keyword evidence="2" id="KW-0285">Flavoprotein</keyword>
<dbReference type="Gene3D" id="2.40.30.10">
    <property type="entry name" value="Translation factors"/>
    <property type="match status" value="1"/>
</dbReference>
<evidence type="ECO:0000256" key="2">
    <source>
        <dbReference type="ARBA" id="ARBA00022630"/>
    </source>
</evidence>
<proteinExistence type="predicted"/>
<dbReference type="RefSeq" id="WP_382312619.1">
    <property type="nucleotide sequence ID" value="NZ_JBHUFD010000002.1"/>
</dbReference>
<sequence length="407" mass="42516">MPSFSSPAAPLVAIVGGGPAGLLAAQHLAEAGLRVQVFEQKATVGRKFLVAGHGGFNLTNGEDLGAFAARYGAAAPFFGQALAHFSPARLRQWAADLGIGTFVGTSGRVFPDAQHTPADLLRAWLRRLGDLGVEIKTRHRWLGFAGERGLRLQNEVTGEEFAVVPAATLLALGGASWPQTGSDGHWTQALAAIGVPSQPFAPTNCGAEVAWSAFFKEKVGRAPLKNIALSCGGHTVRGEIMLTDYGLEGTPVYALTPQLRAALAAGTPAWLSLNLKPDLGAADVQRRLTRRRPADSLASFLGSAFSLKAPVPTLLRELPAPADLGAALTALPIPVAGLRPLAEAISSAGGVPFAEVDEKLMLRRRPGTFVAGEMLDWEAPTGGYLLQGCFSTGAWAAQAINNQVNGL</sequence>
<comment type="caution">
    <text evidence="6">The sequence shown here is derived from an EMBL/GenBank/DDBJ whole genome shotgun (WGS) entry which is preliminary data.</text>
</comment>
<dbReference type="InterPro" id="IPR004792">
    <property type="entry name" value="BaiN-like"/>
</dbReference>